<comment type="caution">
    <text evidence="2">The sequence shown here is derived from an EMBL/GenBank/DDBJ whole genome shotgun (WGS) entry which is preliminary data.</text>
</comment>
<feature type="region of interest" description="Disordered" evidence="1">
    <location>
        <begin position="226"/>
        <end position="247"/>
    </location>
</feature>
<organism evidence="2 3">
    <name type="scientific">Rhizobium sophorae</name>
    <dbReference type="NCBI Taxonomy" id="1535242"/>
    <lineage>
        <taxon>Bacteria</taxon>
        <taxon>Pseudomonadati</taxon>
        <taxon>Pseudomonadota</taxon>
        <taxon>Alphaproteobacteria</taxon>
        <taxon>Hyphomicrobiales</taxon>
        <taxon>Rhizobiaceae</taxon>
        <taxon>Rhizobium/Agrobacterium group</taxon>
        <taxon>Rhizobium</taxon>
    </lineage>
</organism>
<proteinExistence type="predicted"/>
<sequence length="437" mass="46771">MSALISMVELWDVDVTVGLTTHTKHRHVPSPVTPLFQAPGAAPTLTFGPIALAAAVARTATTRPARPRLLAGLQKSALAHLECLISNGSSFELTPDFADLADTERTLFTARCGAGITDLYMNALGYVWRANAACLSKALNPHADFLYDGGNVDGHGVVLAEAHGSFAANATAKTIASQAKRKYARQVKPYVNTGSPFGHVVHGYSVAFGSKPGTTGAFLSVAETRISKPKKKSPPAPPGQSPVSSGVSTPIALATHRSNFFLMGASQVVDWIDWIGAPGELPVDSGPVAFVRLPYAGRWYLGSAFSIWPALLPHWLHDGLWDDPMWRHHAVREVIARGFPGESVGWFVMEETACTAFLNGLTGMIRSGGGGGRPERLDLPTFGHVGFGVGEGGRGRRVDGSEYSYALFRDGLALLGDPFRSRKLEMRRWSPKQGFEG</sequence>
<protein>
    <submittedName>
        <fullName evidence="2">Uncharacterized protein</fullName>
    </submittedName>
</protein>
<dbReference type="EMBL" id="JABFCN010000009">
    <property type="protein sequence ID" value="NNU35958.1"/>
    <property type="molecule type" value="Genomic_DNA"/>
</dbReference>
<evidence type="ECO:0000313" key="2">
    <source>
        <dbReference type="EMBL" id="NNU35958.1"/>
    </source>
</evidence>
<evidence type="ECO:0000313" key="3">
    <source>
        <dbReference type="Proteomes" id="UP000519972"/>
    </source>
</evidence>
<dbReference type="AlphaFoldDB" id="A0A7Y3S2S4"/>
<dbReference type="RefSeq" id="WP_171376099.1">
    <property type="nucleotide sequence ID" value="NZ_JABFCN010000009.1"/>
</dbReference>
<keyword evidence="3" id="KW-1185">Reference proteome</keyword>
<evidence type="ECO:0000256" key="1">
    <source>
        <dbReference type="SAM" id="MobiDB-lite"/>
    </source>
</evidence>
<accession>A0A7Y3S2S4</accession>
<gene>
    <name evidence="2" type="ORF">G9X64_05570</name>
</gene>
<reference evidence="2 3" key="1">
    <citation type="submission" date="2020-02" db="EMBL/GenBank/DDBJ databases">
        <authorList>
            <person name="Sun Q."/>
        </authorList>
    </citation>
    <scope>NUCLEOTIDE SEQUENCE [LARGE SCALE GENOMIC DNA]</scope>
    <source>
        <strain evidence="2 3">CCBAU 03386</strain>
    </source>
</reference>
<dbReference type="Proteomes" id="UP000519972">
    <property type="component" value="Unassembled WGS sequence"/>
</dbReference>
<name>A0A7Y3S2S4_9HYPH</name>